<evidence type="ECO:0000259" key="10">
    <source>
        <dbReference type="PROSITE" id="PS51186"/>
    </source>
</evidence>
<evidence type="ECO:0000256" key="6">
    <source>
        <dbReference type="ARBA" id="ARBA00022679"/>
    </source>
</evidence>
<dbReference type="KEGG" id="aarc:G127AT_12660"/>
<comment type="function">
    <text evidence="1 9">Catalyzes the acetylation of L-2,4-diaminobutyrate (DABA) to gamma-N-acetyl-alpha,gamma-diaminobutyric acid (ADABA) with acetyl coenzyme A.</text>
</comment>
<name>A0A975FLL0_9MICO</name>
<dbReference type="InterPro" id="IPR000182">
    <property type="entry name" value="GNAT_dom"/>
</dbReference>
<evidence type="ECO:0000256" key="2">
    <source>
        <dbReference type="ARBA" id="ARBA00004978"/>
    </source>
</evidence>
<dbReference type="GO" id="GO:0019491">
    <property type="term" value="P:ectoine biosynthetic process"/>
    <property type="evidence" value="ECO:0007669"/>
    <property type="project" value="InterPro"/>
</dbReference>
<dbReference type="CDD" id="cd04301">
    <property type="entry name" value="NAT_SF"/>
    <property type="match status" value="1"/>
</dbReference>
<proteinExistence type="inferred from homology"/>
<gene>
    <name evidence="9 11" type="primary">ectA</name>
    <name evidence="11" type="ORF">G127AT_12660</name>
</gene>
<protein>
    <recommendedName>
        <fullName evidence="5 9">L-2,4-diaminobutyric acid acetyltransferase</fullName>
        <shortName evidence="9">DABA acetyltransferase</shortName>
        <ecNumber evidence="4 9">2.3.1.178</ecNumber>
    </recommendedName>
</protein>
<evidence type="ECO:0000256" key="4">
    <source>
        <dbReference type="ARBA" id="ARBA00012355"/>
    </source>
</evidence>
<dbReference type="EMBL" id="CP071696">
    <property type="protein sequence ID" value="QTX04136.1"/>
    <property type="molecule type" value="Genomic_DNA"/>
</dbReference>
<dbReference type="NCBIfam" id="TIGR02406">
    <property type="entry name" value="ectoine_EctA"/>
    <property type="match status" value="1"/>
</dbReference>
<dbReference type="InterPro" id="IPR016181">
    <property type="entry name" value="Acyl_CoA_acyltransferase"/>
</dbReference>
<dbReference type="Gene3D" id="3.40.630.30">
    <property type="match status" value="1"/>
</dbReference>
<dbReference type="SUPFAM" id="SSF55729">
    <property type="entry name" value="Acyl-CoA N-acyltransferases (Nat)"/>
    <property type="match status" value="1"/>
</dbReference>
<evidence type="ECO:0000256" key="5">
    <source>
        <dbReference type="ARBA" id="ARBA00017935"/>
    </source>
</evidence>
<keyword evidence="7 9" id="KW-0012">Acyltransferase</keyword>
<feature type="domain" description="N-acetyltransferase" evidence="10">
    <location>
        <begin position="18"/>
        <end position="184"/>
    </location>
</feature>
<reference evidence="11" key="1">
    <citation type="submission" date="2021-03" db="EMBL/GenBank/DDBJ databases">
        <title>Agromyces archimandritus sp. nov., isolated from the cockroach Archimandrita tessellata.</title>
        <authorList>
            <person name="Guzman J."/>
            <person name="Ortuzar M."/>
            <person name="Poehlein A."/>
            <person name="Daniel R."/>
            <person name="Trujillo M."/>
            <person name="Vilcinskas A."/>
        </authorList>
    </citation>
    <scope>NUCLEOTIDE SEQUENCE</scope>
    <source>
        <strain evidence="11">G127AT</strain>
    </source>
</reference>
<dbReference type="GO" id="GO:0033816">
    <property type="term" value="F:diaminobutyrate acetyltransferase activity"/>
    <property type="evidence" value="ECO:0007669"/>
    <property type="project" value="UniProtKB-EC"/>
</dbReference>
<comment type="similarity">
    <text evidence="3 9">Belongs to the acetyltransferase family. EctA subfamily.</text>
</comment>
<evidence type="ECO:0000313" key="12">
    <source>
        <dbReference type="Proteomes" id="UP000671914"/>
    </source>
</evidence>
<evidence type="ECO:0000256" key="7">
    <source>
        <dbReference type="ARBA" id="ARBA00023315"/>
    </source>
</evidence>
<dbReference type="EC" id="2.3.1.178" evidence="4 9"/>
<dbReference type="RefSeq" id="WP_210897433.1">
    <property type="nucleotide sequence ID" value="NZ_CP071696.1"/>
</dbReference>
<comment type="catalytic activity">
    <reaction evidence="8 9">
        <text>L-2,4-diaminobutanoate + acetyl-CoA = (2S)-4-acetamido-2-aminobutanoate + CoA + H(+)</text>
        <dbReference type="Rhea" id="RHEA:16901"/>
        <dbReference type="ChEBI" id="CHEBI:15378"/>
        <dbReference type="ChEBI" id="CHEBI:57287"/>
        <dbReference type="ChEBI" id="CHEBI:57288"/>
        <dbReference type="ChEBI" id="CHEBI:58761"/>
        <dbReference type="ChEBI" id="CHEBI:58929"/>
        <dbReference type="EC" id="2.3.1.178"/>
    </reaction>
</comment>
<evidence type="ECO:0000256" key="8">
    <source>
        <dbReference type="ARBA" id="ARBA00048924"/>
    </source>
</evidence>
<dbReference type="Pfam" id="PF00583">
    <property type="entry name" value="Acetyltransf_1"/>
    <property type="match status" value="1"/>
</dbReference>
<dbReference type="AlphaFoldDB" id="A0A975FLL0"/>
<dbReference type="InterPro" id="IPR012772">
    <property type="entry name" value="Ectoine_EctA"/>
</dbReference>
<evidence type="ECO:0000313" key="11">
    <source>
        <dbReference type="EMBL" id="QTX04136.1"/>
    </source>
</evidence>
<accession>A0A975FLL0</accession>
<organism evidence="11 12">
    <name type="scientific">Agromyces archimandritae</name>
    <dbReference type="NCBI Taxonomy" id="2781962"/>
    <lineage>
        <taxon>Bacteria</taxon>
        <taxon>Bacillati</taxon>
        <taxon>Actinomycetota</taxon>
        <taxon>Actinomycetes</taxon>
        <taxon>Micrococcales</taxon>
        <taxon>Microbacteriaceae</taxon>
        <taxon>Agromyces</taxon>
    </lineage>
</organism>
<sequence length="195" mass="21815">MSSTQIETTVHDVEKLNPEIVVPDLEHASEMWRIAKHTEVLDLNTSYAYLVYCRDFARTSRVALDGDDAVGFVMGHVRPERPHHLFIWQVAVDESHRGQGLAGRMLDELYADVAASNDIHSLETTITDDNEASQRLFGSFARRWQDAAMTVDPLFEPAHFPDGHGAERLYEIGPITLPEGFDAASEAREPIGTRA</sequence>
<dbReference type="PROSITE" id="PS51186">
    <property type="entry name" value="GNAT"/>
    <property type="match status" value="1"/>
</dbReference>
<evidence type="ECO:0000256" key="3">
    <source>
        <dbReference type="ARBA" id="ARBA00010712"/>
    </source>
</evidence>
<evidence type="ECO:0000256" key="1">
    <source>
        <dbReference type="ARBA" id="ARBA00003741"/>
    </source>
</evidence>
<evidence type="ECO:0000256" key="9">
    <source>
        <dbReference type="RuleBase" id="RU365045"/>
    </source>
</evidence>
<dbReference type="Proteomes" id="UP000671914">
    <property type="component" value="Chromosome"/>
</dbReference>
<keyword evidence="12" id="KW-1185">Reference proteome</keyword>
<comment type="pathway">
    <text evidence="2 9">Amine and polyamine biosynthesis; ectoine biosynthesis; L-ectoine from L-aspartate 4-semialdehyde: step 2/3.</text>
</comment>
<keyword evidence="6 9" id="KW-0808">Transferase</keyword>